<dbReference type="Proteomes" id="UP000800038">
    <property type="component" value="Unassembled WGS sequence"/>
</dbReference>
<dbReference type="CDD" id="cd12293">
    <property type="entry name" value="dRRM_Rrp7p"/>
    <property type="match status" value="1"/>
</dbReference>
<sequence>MAPEAPQKMKKAKATPKTVADFTILPLTLPALPGLPESHGDAKHYMYIKPNEQNIATADDERSLFIANVPIDASESNIRALFQEQLGGAMVERVEFDGPVPALPLHKRWKGDRPTKEDMGGAEEKRGKKRKRTEDAAVIAEGVVEDADSALPKLWKSEVRRSGSGAVVVFVDKKSARGALKEVQKAVKDGSKTITWKTGDGVGVERYKAHTHLTYPAPSSLQASINAYLSQFNALESLRNKLRKTSRSVPDEDGFVTVTRGGRAGPARIEDAEKKKAELEERRKNNGVKDNFYRFQNREKRKEAEGLLKRRFEDDRRRVDEMRGRRGAVRPET</sequence>
<dbReference type="InterPro" id="IPR040446">
    <property type="entry name" value="RRP7"/>
</dbReference>
<dbReference type="OrthoDB" id="5390at2759"/>
<feature type="region of interest" description="Disordered" evidence="2">
    <location>
        <begin position="105"/>
        <end position="133"/>
    </location>
</feature>
<dbReference type="EMBL" id="ML976001">
    <property type="protein sequence ID" value="KAF1946817.1"/>
    <property type="molecule type" value="Genomic_DNA"/>
</dbReference>
<dbReference type="InterPro" id="IPR024326">
    <property type="entry name" value="RRP7_C"/>
</dbReference>
<feature type="domain" description="Rrp7 RRM-like N-terminal" evidence="4">
    <location>
        <begin position="21"/>
        <end position="94"/>
    </location>
</feature>
<accession>A0A6A5TD52</accession>
<gene>
    <name evidence="5" type="ORF">EJ02DRAFT_499677</name>
</gene>
<dbReference type="GO" id="GO:0034456">
    <property type="term" value="C:UTP-C complex"/>
    <property type="evidence" value="ECO:0007669"/>
    <property type="project" value="TreeGrafter"/>
</dbReference>
<comment type="similarity">
    <text evidence="1">Belongs to the RRP7 family.</text>
</comment>
<evidence type="ECO:0000259" key="4">
    <source>
        <dbReference type="Pfam" id="PF17799"/>
    </source>
</evidence>
<dbReference type="Pfam" id="PF17799">
    <property type="entry name" value="RRM_Rrp7"/>
    <property type="match status" value="1"/>
</dbReference>
<dbReference type="GO" id="GO:0006364">
    <property type="term" value="P:rRNA processing"/>
    <property type="evidence" value="ECO:0007669"/>
    <property type="project" value="TreeGrafter"/>
</dbReference>
<dbReference type="CDD" id="cd12950">
    <property type="entry name" value="RRP7_Rrp7p"/>
    <property type="match status" value="1"/>
</dbReference>
<evidence type="ECO:0000256" key="1">
    <source>
        <dbReference type="ARBA" id="ARBA00006110"/>
    </source>
</evidence>
<feature type="region of interest" description="Disordered" evidence="2">
    <location>
        <begin position="314"/>
        <end position="333"/>
    </location>
</feature>
<keyword evidence="6" id="KW-1185">Reference proteome</keyword>
<protein>
    <submittedName>
        <fullName evidence="5">Uncharacterized protein</fullName>
    </submittedName>
</protein>
<feature type="compositionally biased region" description="Basic and acidic residues" evidence="2">
    <location>
        <begin position="111"/>
        <end position="126"/>
    </location>
</feature>
<feature type="domain" description="Ribosomal RNA-processing protein 7 C-terminal" evidence="3">
    <location>
        <begin position="214"/>
        <end position="330"/>
    </location>
</feature>
<dbReference type="PANTHER" id="PTHR13191:SF0">
    <property type="entry name" value="RIBOSOMAL RNA-PROCESSING PROTEIN 7 HOMOLOG A-RELATED"/>
    <property type="match status" value="1"/>
</dbReference>
<evidence type="ECO:0000313" key="6">
    <source>
        <dbReference type="Proteomes" id="UP000800038"/>
    </source>
</evidence>
<proteinExistence type="inferred from homology"/>
<name>A0A6A5TD52_9PLEO</name>
<evidence type="ECO:0000313" key="5">
    <source>
        <dbReference type="EMBL" id="KAF1946817.1"/>
    </source>
</evidence>
<dbReference type="AlphaFoldDB" id="A0A6A5TD52"/>
<dbReference type="Pfam" id="PF12923">
    <property type="entry name" value="RRP7"/>
    <property type="match status" value="1"/>
</dbReference>
<evidence type="ECO:0000259" key="3">
    <source>
        <dbReference type="Pfam" id="PF12923"/>
    </source>
</evidence>
<dbReference type="GO" id="GO:0032545">
    <property type="term" value="C:CURI complex"/>
    <property type="evidence" value="ECO:0007669"/>
    <property type="project" value="TreeGrafter"/>
</dbReference>
<dbReference type="GO" id="GO:0000028">
    <property type="term" value="P:ribosomal small subunit assembly"/>
    <property type="evidence" value="ECO:0007669"/>
    <property type="project" value="TreeGrafter"/>
</dbReference>
<organism evidence="5 6">
    <name type="scientific">Clathrospora elynae</name>
    <dbReference type="NCBI Taxonomy" id="706981"/>
    <lineage>
        <taxon>Eukaryota</taxon>
        <taxon>Fungi</taxon>
        <taxon>Dikarya</taxon>
        <taxon>Ascomycota</taxon>
        <taxon>Pezizomycotina</taxon>
        <taxon>Dothideomycetes</taxon>
        <taxon>Pleosporomycetidae</taxon>
        <taxon>Pleosporales</taxon>
        <taxon>Diademaceae</taxon>
        <taxon>Clathrospora</taxon>
    </lineage>
</organism>
<evidence type="ECO:0000256" key="2">
    <source>
        <dbReference type="SAM" id="MobiDB-lite"/>
    </source>
</evidence>
<dbReference type="Gene3D" id="6.10.250.1770">
    <property type="match status" value="1"/>
</dbReference>
<dbReference type="PANTHER" id="PTHR13191">
    <property type="entry name" value="RIBOSOMAL RNA PROCESSING PROTEIN 7-RELATED"/>
    <property type="match status" value="1"/>
</dbReference>
<reference evidence="5" key="1">
    <citation type="journal article" date="2020" name="Stud. Mycol.">
        <title>101 Dothideomycetes genomes: a test case for predicting lifestyles and emergence of pathogens.</title>
        <authorList>
            <person name="Haridas S."/>
            <person name="Albert R."/>
            <person name="Binder M."/>
            <person name="Bloem J."/>
            <person name="Labutti K."/>
            <person name="Salamov A."/>
            <person name="Andreopoulos B."/>
            <person name="Baker S."/>
            <person name="Barry K."/>
            <person name="Bills G."/>
            <person name="Bluhm B."/>
            <person name="Cannon C."/>
            <person name="Castanera R."/>
            <person name="Culley D."/>
            <person name="Daum C."/>
            <person name="Ezra D."/>
            <person name="Gonzalez J."/>
            <person name="Henrissat B."/>
            <person name="Kuo A."/>
            <person name="Liang C."/>
            <person name="Lipzen A."/>
            <person name="Lutzoni F."/>
            <person name="Magnuson J."/>
            <person name="Mondo S."/>
            <person name="Nolan M."/>
            <person name="Ohm R."/>
            <person name="Pangilinan J."/>
            <person name="Park H.-J."/>
            <person name="Ramirez L."/>
            <person name="Alfaro M."/>
            <person name="Sun H."/>
            <person name="Tritt A."/>
            <person name="Yoshinaga Y."/>
            <person name="Zwiers L.-H."/>
            <person name="Turgeon B."/>
            <person name="Goodwin S."/>
            <person name="Spatafora J."/>
            <person name="Crous P."/>
            <person name="Grigoriev I."/>
        </authorList>
    </citation>
    <scope>NUCLEOTIDE SEQUENCE</scope>
    <source>
        <strain evidence="5">CBS 161.51</strain>
    </source>
</reference>
<dbReference type="InterPro" id="IPR040447">
    <property type="entry name" value="RRM_Rrp7"/>
</dbReference>